<dbReference type="OrthoDB" id="214253at2"/>
<evidence type="ECO:0000313" key="3">
    <source>
        <dbReference type="EMBL" id="TPN87178.1"/>
    </source>
</evidence>
<dbReference type="InterPro" id="IPR006076">
    <property type="entry name" value="FAD-dep_OxRdtase"/>
</dbReference>
<evidence type="ECO:0000313" key="4">
    <source>
        <dbReference type="Proteomes" id="UP000315540"/>
    </source>
</evidence>
<dbReference type="PANTHER" id="PTHR13847:SF289">
    <property type="entry name" value="GLYCINE OXIDASE"/>
    <property type="match status" value="1"/>
</dbReference>
<evidence type="ECO:0000256" key="1">
    <source>
        <dbReference type="ARBA" id="ARBA00023002"/>
    </source>
</evidence>
<dbReference type="Gene3D" id="3.30.9.10">
    <property type="entry name" value="D-Amino Acid Oxidase, subunit A, domain 2"/>
    <property type="match status" value="1"/>
</dbReference>
<dbReference type="GO" id="GO:0005737">
    <property type="term" value="C:cytoplasm"/>
    <property type="evidence" value="ECO:0007669"/>
    <property type="project" value="TreeGrafter"/>
</dbReference>
<evidence type="ECO:0000259" key="2">
    <source>
        <dbReference type="Pfam" id="PF01266"/>
    </source>
</evidence>
<comment type="caution">
    <text evidence="3">The sequence shown here is derived from an EMBL/GenBank/DDBJ whole genome shotgun (WGS) entry which is preliminary data.</text>
</comment>
<gene>
    <name evidence="3" type="ORF">FHK87_06200</name>
</gene>
<keyword evidence="4" id="KW-1185">Reference proteome</keyword>
<dbReference type="RefSeq" id="WP_140591541.1">
    <property type="nucleotide sequence ID" value="NZ_VFWZ01000002.1"/>
</dbReference>
<dbReference type="SUPFAM" id="SSF51971">
    <property type="entry name" value="Nucleotide-binding domain"/>
    <property type="match status" value="1"/>
</dbReference>
<dbReference type="Proteomes" id="UP000315540">
    <property type="component" value="Unassembled WGS sequence"/>
</dbReference>
<dbReference type="InterPro" id="IPR036188">
    <property type="entry name" value="FAD/NAD-bd_sf"/>
</dbReference>
<proteinExistence type="predicted"/>
<organism evidence="3 4">
    <name type="scientific">Aquimarina algicola</name>
    <dbReference type="NCBI Taxonomy" id="2589995"/>
    <lineage>
        <taxon>Bacteria</taxon>
        <taxon>Pseudomonadati</taxon>
        <taxon>Bacteroidota</taxon>
        <taxon>Flavobacteriia</taxon>
        <taxon>Flavobacteriales</taxon>
        <taxon>Flavobacteriaceae</taxon>
        <taxon>Aquimarina</taxon>
    </lineage>
</organism>
<dbReference type="PANTHER" id="PTHR13847">
    <property type="entry name" value="SARCOSINE DEHYDROGENASE-RELATED"/>
    <property type="match status" value="1"/>
</dbReference>
<dbReference type="EMBL" id="VFWZ01000002">
    <property type="protein sequence ID" value="TPN87178.1"/>
    <property type="molecule type" value="Genomic_DNA"/>
</dbReference>
<sequence>MLDYIIVGLGLSGLAFVDKIANENKSYVVFEDFTQKSSRVAGGLCNPLVLKRFTVAWQANEQMKIAVPFYQKIQNKIGKDVVLDLPILRRFNSVEEQNTWFEACDKPILNDFLYPELIRNSNEALDIPFHYGRVKHTRKIDLAILLSSYLEDLDQKGNLIKDSFEHDKLLHHNECVEYKNIKAKHIVFCEGFGVHKNPFFNYLPIYGNKGEYIIIKSERLQLKEILKSSVFIIPVADDLYKVGATYNNKDISDNPTNSAKEELVNKLKKVIKVPFEVVDQVSGIRPAVKDRRPILGTHPSYKNIHILNGMGSRGILAAPVMARALYNHIEKKYQLPVEVSLHRFDKAFELSENK</sequence>
<keyword evidence="1" id="KW-0560">Oxidoreductase</keyword>
<name>A0A504JHA6_9FLAO</name>
<reference evidence="3 4" key="1">
    <citation type="submission" date="2019-06" db="EMBL/GenBank/DDBJ databases">
        <authorList>
            <person name="Meng X."/>
        </authorList>
    </citation>
    <scope>NUCLEOTIDE SEQUENCE [LARGE SCALE GENOMIC DNA]</scope>
    <source>
        <strain evidence="3 4">M625</strain>
    </source>
</reference>
<protein>
    <submittedName>
        <fullName evidence="3">FAD-binding oxidoreductase</fullName>
    </submittedName>
</protein>
<accession>A0A504JHA6</accession>
<dbReference type="Gene3D" id="3.50.50.60">
    <property type="entry name" value="FAD/NAD(P)-binding domain"/>
    <property type="match status" value="1"/>
</dbReference>
<dbReference type="AlphaFoldDB" id="A0A504JHA6"/>
<dbReference type="GO" id="GO:0016491">
    <property type="term" value="F:oxidoreductase activity"/>
    <property type="evidence" value="ECO:0007669"/>
    <property type="project" value="UniProtKB-KW"/>
</dbReference>
<dbReference type="Pfam" id="PF01266">
    <property type="entry name" value="DAO"/>
    <property type="match status" value="1"/>
</dbReference>
<feature type="domain" description="FAD dependent oxidoreductase" evidence="2">
    <location>
        <begin position="3"/>
        <end position="325"/>
    </location>
</feature>